<accession>A0A1G9UCX1</accession>
<dbReference type="AlphaFoldDB" id="A0A1G9UCX1"/>
<dbReference type="GO" id="GO:0015035">
    <property type="term" value="F:protein-disulfide reductase activity"/>
    <property type="evidence" value="ECO:0007669"/>
    <property type="project" value="InterPro"/>
</dbReference>
<dbReference type="EMBL" id="FNFO01000016">
    <property type="protein sequence ID" value="SDM57817.1"/>
    <property type="molecule type" value="Genomic_DNA"/>
</dbReference>
<dbReference type="RefSeq" id="WP_089688246.1">
    <property type="nucleotide sequence ID" value="NZ_FNFO01000016.1"/>
</dbReference>
<dbReference type="OrthoDB" id="9785438at2"/>
<dbReference type="PANTHER" id="PTHR33639:SF2">
    <property type="entry name" value="DUF393 DOMAIN-CONTAINING PROTEIN"/>
    <property type="match status" value="1"/>
</dbReference>
<protein>
    <submittedName>
        <fullName evidence="1">Predicted thiol-disulfide oxidoreductase YuxK, DCC family</fullName>
    </submittedName>
</protein>
<dbReference type="InterPro" id="IPR007263">
    <property type="entry name" value="DCC1-like"/>
</dbReference>
<name>A0A1G9UCX1_9BACT</name>
<dbReference type="Pfam" id="PF04134">
    <property type="entry name" value="DCC1-like"/>
    <property type="match status" value="1"/>
</dbReference>
<dbReference type="PANTHER" id="PTHR33639">
    <property type="entry name" value="THIOL-DISULFIDE OXIDOREDUCTASE DCC"/>
    <property type="match status" value="1"/>
</dbReference>
<reference evidence="1 2" key="1">
    <citation type="submission" date="2016-10" db="EMBL/GenBank/DDBJ databases">
        <authorList>
            <person name="de Groot N.N."/>
        </authorList>
    </citation>
    <scope>NUCLEOTIDE SEQUENCE [LARGE SCALE GENOMIC DNA]</scope>
    <source>
        <strain evidence="1 2">DSM 25186</strain>
    </source>
</reference>
<gene>
    <name evidence="1" type="ORF">SAMN05421823_11629</name>
</gene>
<sequence length="141" mass="16485">MNPPQGIVFFDGVCNFCNSAVLFVFDTNTARNLRYASLQSEFAQTFIPPHLYRADDFDTMLYYEGGKFYDRSSAVLKIAEHLKFPYRWAAVFRVIPKAWRDPIYRLIAKNRHALTRKNTCRLMTSEEKQYFLKSRHDALGG</sequence>
<dbReference type="Proteomes" id="UP000198510">
    <property type="component" value="Unassembled WGS sequence"/>
</dbReference>
<keyword evidence="2" id="KW-1185">Reference proteome</keyword>
<evidence type="ECO:0000313" key="2">
    <source>
        <dbReference type="Proteomes" id="UP000198510"/>
    </source>
</evidence>
<evidence type="ECO:0000313" key="1">
    <source>
        <dbReference type="EMBL" id="SDM57817.1"/>
    </source>
</evidence>
<organism evidence="1 2">
    <name type="scientific">Catalinimonas alkaloidigena</name>
    <dbReference type="NCBI Taxonomy" id="1075417"/>
    <lineage>
        <taxon>Bacteria</taxon>
        <taxon>Pseudomonadati</taxon>
        <taxon>Bacteroidota</taxon>
        <taxon>Cytophagia</taxon>
        <taxon>Cytophagales</taxon>
        <taxon>Catalimonadaceae</taxon>
        <taxon>Catalinimonas</taxon>
    </lineage>
</organism>
<dbReference type="InterPro" id="IPR052927">
    <property type="entry name" value="DCC_oxidoreductase"/>
</dbReference>
<proteinExistence type="predicted"/>